<dbReference type="InterPro" id="IPR002048">
    <property type="entry name" value="EF_hand_dom"/>
</dbReference>
<dbReference type="PROSITE" id="PS50222">
    <property type="entry name" value="EF_HAND_2"/>
    <property type="match status" value="1"/>
</dbReference>
<evidence type="ECO:0000313" key="3">
    <source>
        <dbReference type="Proteomes" id="UP000626109"/>
    </source>
</evidence>
<dbReference type="EMBL" id="CAJNNW010033173">
    <property type="protein sequence ID" value="CAE8717521.1"/>
    <property type="molecule type" value="Genomic_DNA"/>
</dbReference>
<evidence type="ECO:0000259" key="1">
    <source>
        <dbReference type="PROSITE" id="PS50222"/>
    </source>
</evidence>
<evidence type="ECO:0000313" key="2">
    <source>
        <dbReference type="EMBL" id="CAE8717521.1"/>
    </source>
</evidence>
<dbReference type="GO" id="GO:0005509">
    <property type="term" value="F:calcium ion binding"/>
    <property type="evidence" value="ECO:0007669"/>
    <property type="project" value="InterPro"/>
</dbReference>
<dbReference type="Gene3D" id="1.10.238.10">
    <property type="entry name" value="EF-hand"/>
    <property type="match status" value="1"/>
</dbReference>
<dbReference type="AlphaFoldDB" id="A0A813L468"/>
<dbReference type="InterPro" id="IPR011992">
    <property type="entry name" value="EF-hand-dom_pair"/>
</dbReference>
<dbReference type="Proteomes" id="UP000626109">
    <property type="component" value="Unassembled WGS sequence"/>
</dbReference>
<comment type="caution">
    <text evidence="2">The sequence shown here is derived from an EMBL/GenBank/DDBJ whole genome shotgun (WGS) entry which is preliminary data.</text>
</comment>
<reference evidence="2" key="1">
    <citation type="submission" date="2021-02" db="EMBL/GenBank/DDBJ databases">
        <authorList>
            <person name="Dougan E. K."/>
            <person name="Rhodes N."/>
            <person name="Thang M."/>
            <person name="Chan C."/>
        </authorList>
    </citation>
    <scope>NUCLEOTIDE SEQUENCE</scope>
</reference>
<protein>
    <recommendedName>
        <fullName evidence="1">EF-hand domain-containing protein</fullName>
    </recommendedName>
</protein>
<accession>A0A813L468</accession>
<proteinExistence type="predicted"/>
<gene>
    <name evidence="2" type="ORF">PGLA2088_LOCUS39576</name>
</gene>
<organism evidence="2 3">
    <name type="scientific">Polarella glacialis</name>
    <name type="common">Dinoflagellate</name>
    <dbReference type="NCBI Taxonomy" id="89957"/>
    <lineage>
        <taxon>Eukaryota</taxon>
        <taxon>Sar</taxon>
        <taxon>Alveolata</taxon>
        <taxon>Dinophyceae</taxon>
        <taxon>Suessiales</taxon>
        <taxon>Suessiaceae</taxon>
        <taxon>Polarella</taxon>
    </lineage>
</organism>
<name>A0A813L468_POLGL</name>
<dbReference type="SUPFAM" id="SSF47473">
    <property type="entry name" value="EF-hand"/>
    <property type="match status" value="1"/>
</dbReference>
<feature type="domain" description="EF-hand" evidence="1">
    <location>
        <begin position="35"/>
        <end position="70"/>
    </location>
</feature>
<sequence length="134" mass="15029">MASMRSSAVFRHSSCFWHSSFSFSEKTNVQEVGLTEEEEITHTFESVDSDKDSKLSKAELIAWVKSEAEELADADAEHEVNAVLEVYDHDKDNFSSKAEFAENVRAMAADEIEAHLEDGAVAEHKIGDKRPHEN</sequence>